<evidence type="ECO:0000313" key="1">
    <source>
        <dbReference type="EMBL" id="ONG58888.1"/>
    </source>
</evidence>
<name>A0A1V2H8E8_9PROT</name>
<protein>
    <submittedName>
        <fullName evidence="1">Uncharacterized protein</fullName>
    </submittedName>
</protein>
<reference evidence="1 2" key="1">
    <citation type="submission" date="2016-10" db="EMBL/GenBank/DDBJ databases">
        <title>Draft Genome sequence of Roseomonas sp. strain M3.</title>
        <authorList>
            <person name="Subhash Y."/>
            <person name="Lee S."/>
        </authorList>
    </citation>
    <scope>NUCLEOTIDE SEQUENCE [LARGE SCALE GENOMIC DNA]</scope>
    <source>
        <strain evidence="1 2">M3</strain>
    </source>
</reference>
<dbReference type="Proteomes" id="UP000188879">
    <property type="component" value="Unassembled WGS sequence"/>
</dbReference>
<gene>
    <name evidence="1" type="ORF">BKE38_01400</name>
</gene>
<keyword evidence="2" id="KW-1185">Reference proteome</keyword>
<dbReference type="OrthoDB" id="7240222at2"/>
<evidence type="ECO:0000313" key="2">
    <source>
        <dbReference type="Proteomes" id="UP000188879"/>
    </source>
</evidence>
<sequence>MAAFSEAAAGPGEIPWHLDLERLEEDWRLQLLAPVEGPPAISPAGARLLARRLRDAAGANQAALLARAATDRRCPFDLHRLLPIPESLLRRGPDDVEARAWLWQRWGTLRALRQVRALPSEDRRLTRSGRVELEFFSADWSPWQALRRLRRAWPDLIFDLRPIYDDASS</sequence>
<organism evidence="1 2">
    <name type="scientific">Teichococcus deserti</name>
    <dbReference type="NCBI Taxonomy" id="1817963"/>
    <lineage>
        <taxon>Bacteria</taxon>
        <taxon>Pseudomonadati</taxon>
        <taxon>Pseudomonadota</taxon>
        <taxon>Alphaproteobacteria</taxon>
        <taxon>Acetobacterales</taxon>
        <taxon>Roseomonadaceae</taxon>
        <taxon>Roseomonas</taxon>
    </lineage>
</organism>
<dbReference type="EMBL" id="MLCO01000009">
    <property type="protein sequence ID" value="ONG58888.1"/>
    <property type="molecule type" value="Genomic_DNA"/>
</dbReference>
<accession>A0A1V2H8E8</accession>
<dbReference type="AlphaFoldDB" id="A0A1V2H8E8"/>
<proteinExistence type="predicted"/>
<comment type="caution">
    <text evidence="1">The sequence shown here is derived from an EMBL/GenBank/DDBJ whole genome shotgun (WGS) entry which is preliminary data.</text>
</comment>
<dbReference type="RefSeq" id="WP_076955588.1">
    <property type="nucleotide sequence ID" value="NZ_MLCO01000009.1"/>
</dbReference>